<accession>A0AAN7T9A0</accession>
<evidence type="ECO:0000256" key="8">
    <source>
        <dbReference type="ARBA" id="ARBA00023295"/>
    </source>
</evidence>
<evidence type="ECO:0000256" key="1">
    <source>
        <dbReference type="ARBA" id="ARBA00004613"/>
    </source>
</evidence>
<keyword evidence="5" id="KW-0677">Repeat</keyword>
<dbReference type="GO" id="GO:0005576">
    <property type="term" value="C:extracellular region"/>
    <property type="evidence" value="ECO:0007669"/>
    <property type="project" value="UniProtKB-SubCell"/>
</dbReference>
<dbReference type="PANTHER" id="PTHR31736:SF8">
    <property type="entry name" value="PUTATIVE (AFU_ORTHOLOGUE AFUA_7G06410)-RELATED"/>
    <property type="match status" value="1"/>
</dbReference>
<keyword evidence="4" id="KW-0732">Signal</keyword>
<dbReference type="SMART" id="SM00710">
    <property type="entry name" value="PbH1"/>
    <property type="match status" value="5"/>
</dbReference>
<comment type="similarity">
    <text evidence="2 10">Belongs to the glycosyl hydrolase 28 family.</text>
</comment>
<dbReference type="Proteomes" id="UP001310890">
    <property type="component" value="Unassembled WGS sequence"/>
</dbReference>
<evidence type="ECO:0000256" key="9">
    <source>
        <dbReference type="ARBA" id="ARBA00023316"/>
    </source>
</evidence>
<protein>
    <recommendedName>
        <fullName evidence="13">Glycoside hydrolase family 28 protein</fullName>
    </recommendedName>
</protein>
<dbReference type="AlphaFoldDB" id="A0AAN7T9A0"/>
<evidence type="ECO:0000313" key="12">
    <source>
        <dbReference type="Proteomes" id="UP001310890"/>
    </source>
</evidence>
<dbReference type="InterPro" id="IPR011050">
    <property type="entry name" value="Pectin_lyase_fold/virulence"/>
</dbReference>
<keyword evidence="3" id="KW-0964">Secreted</keyword>
<comment type="caution">
    <text evidence="11">The sequence shown here is derived from an EMBL/GenBank/DDBJ whole genome shotgun (WGS) entry which is preliminary data.</text>
</comment>
<dbReference type="PANTHER" id="PTHR31736">
    <property type="match status" value="1"/>
</dbReference>
<keyword evidence="7" id="KW-0325">Glycoprotein</keyword>
<dbReference type="SUPFAM" id="SSF51126">
    <property type="entry name" value="Pectin lyase-like"/>
    <property type="match status" value="1"/>
</dbReference>
<dbReference type="Gene3D" id="2.160.20.10">
    <property type="entry name" value="Single-stranded right-handed beta-helix, Pectin lyase-like"/>
    <property type="match status" value="1"/>
</dbReference>
<dbReference type="EMBL" id="JAVRRL010000128">
    <property type="protein sequence ID" value="KAK5107299.1"/>
    <property type="molecule type" value="Genomic_DNA"/>
</dbReference>
<evidence type="ECO:0008006" key="13">
    <source>
        <dbReference type="Google" id="ProtNLM"/>
    </source>
</evidence>
<comment type="subcellular location">
    <subcellularLocation>
        <location evidence="1">Secreted</location>
    </subcellularLocation>
</comment>
<dbReference type="GO" id="GO:0071555">
    <property type="term" value="P:cell wall organization"/>
    <property type="evidence" value="ECO:0007669"/>
    <property type="project" value="UniProtKB-KW"/>
</dbReference>
<evidence type="ECO:0000313" key="11">
    <source>
        <dbReference type="EMBL" id="KAK5107299.1"/>
    </source>
</evidence>
<dbReference type="GO" id="GO:0004650">
    <property type="term" value="F:polygalacturonase activity"/>
    <property type="evidence" value="ECO:0007669"/>
    <property type="project" value="InterPro"/>
</dbReference>
<evidence type="ECO:0000256" key="2">
    <source>
        <dbReference type="ARBA" id="ARBA00008834"/>
    </source>
</evidence>
<keyword evidence="9" id="KW-0961">Cell wall biogenesis/degradation</keyword>
<gene>
    <name evidence="11" type="ORF">LTR62_001392</name>
</gene>
<name>A0AAN7T9A0_9PEZI</name>
<evidence type="ECO:0000256" key="10">
    <source>
        <dbReference type="RuleBase" id="RU361169"/>
    </source>
</evidence>
<proteinExistence type="inferred from homology"/>
<dbReference type="Pfam" id="PF00295">
    <property type="entry name" value="Glyco_hydro_28"/>
    <property type="match status" value="1"/>
</dbReference>
<evidence type="ECO:0000256" key="6">
    <source>
        <dbReference type="ARBA" id="ARBA00022801"/>
    </source>
</evidence>
<organism evidence="11 12">
    <name type="scientific">Meristemomyces frigidus</name>
    <dbReference type="NCBI Taxonomy" id="1508187"/>
    <lineage>
        <taxon>Eukaryota</taxon>
        <taxon>Fungi</taxon>
        <taxon>Dikarya</taxon>
        <taxon>Ascomycota</taxon>
        <taxon>Pezizomycotina</taxon>
        <taxon>Dothideomycetes</taxon>
        <taxon>Dothideomycetidae</taxon>
        <taxon>Mycosphaerellales</taxon>
        <taxon>Teratosphaeriaceae</taxon>
        <taxon>Meristemomyces</taxon>
    </lineage>
</organism>
<keyword evidence="6 10" id="KW-0378">Hydrolase</keyword>
<dbReference type="GO" id="GO:0045490">
    <property type="term" value="P:pectin catabolic process"/>
    <property type="evidence" value="ECO:0007669"/>
    <property type="project" value="UniProtKB-ARBA"/>
</dbReference>
<evidence type="ECO:0000256" key="4">
    <source>
        <dbReference type="ARBA" id="ARBA00022729"/>
    </source>
</evidence>
<evidence type="ECO:0000256" key="7">
    <source>
        <dbReference type="ARBA" id="ARBA00023180"/>
    </source>
</evidence>
<dbReference type="InterPro" id="IPR006626">
    <property type="entry name" value="PbH1"/>
</dbReference>
<evidence type="ECO:0000256" key="3">
    <source>
        <dbReference type="ARBA" id="ARBA00022525"/>
    </source>
</evidence>
<dbReference type="InterPro" id="IPR012334">
    <property type="entry name" value="Pectin_lyas_fold"/>
</dbReference>
<keyword evidence="8 10" id="KW-0326">Glycosidase</keyword>
<sequence length="384" mass="41849">MDALNRCGRNAGSEQGLVVFKNETYHVKSVMNTTALRNVDIELHGTLLWDTNIPYWLNHSLPVGYQNQSSAWLFGGENVHWNGFGYGTLDGNGQVWYDFINGTNNYPGRPHQITITGTDNSVFEGVRFVQSQMWTMTIIHSSNVLMENIYVNSTDLKHAVGFAFSSLNTDGADTIYADNITFRGWTVDNGDDSISAKANSTNILIENCDFYTGLGVAIGSIGQYQDRFEIVENVTVRNVTINNMRYGVYFKTWTGVSSGYPPNGGGGGQGYAANLTFEDFTFNNASGLFAVTQCTSYNSASGNCDTSLFNIRDVSVRRWSGTTTSDVVGSIQCSGASPCTGMVIEDVGGLVDTVNGTSPRQYLCDSVVQPTGFNCTGVPLENNR</sequence>
<reference evidence="11" key="1">
    <citation type="submission" date="2023-08" db="EMBL/GenBank/DDBJ databases">
        <title>Black Yeasts Isolated from many extreme environments.</title>
        <authorList>
            <person name="Coleine C."/>
            <person name="Stajich J.E."/>
            <person name="Selbmann L."/>
        </authorList>
    </citation>
    <scope>NUCLEOTIDE SEQUENCE</scope>
    <source>
        <strain evidence="11">CCFEE 5401</strain>
    </source>
</reference>
<evidence type="ECO:0000256" key="5">
    <source>
        <dbReference type="ARBA" id="ARBA00022737"/>
    </source>
</evidence>
<dbReference type="InterPro" id="IPR000743">
    <property type="entry name" value="Glyco_hydro_28"/>
</dbReference>